<reference evidence="1 2" key="1">
    <citation type="submission" date="2019-12" db="EMBL/GenBank/DDBJ databases">
        <title>Nesterenkonia muleiensis sp. nov., a novel actinobacterium isolated from sap of Populus euphratica.</title>
        <authorList>
            <person name="Wang R."/>
        </authorList>
    </citation>
    <scope>NUCLEOTIDE SEQUENCE [LARGE SCALE GENOMIC DNA]</scope>
    <source>
        <strain evidence="1 2">F10</strain>
    </source>
</reference>
<dbReference type="RefSeq" id="WP_157321756.1">
    <property type="nucleotide sequence ID" value="NZ_BMFX01000007.1"/>
</dbReference>
<keyword evidence="1" id="KW-0413">Isomerase</keyword>
<name>A0A7K1UHR1_9MICC</name>
<protein>
    <submittedName>
        <fullName evidence="1">Maleate cis-trans isomerase</fullName>
    </submittedName>
</protein>
<dbReference type="Gene3D" id="3.40.50.12500">
    <property type="match status" value="1"/>
</dbReference>
<organism evidence="1 2">
    <name type="scientific">Nesterenkonia alkaliphila</name>
    <dbReference type="NCBI Taxonomy" id="1463631"/>
    <lineage>
        <taxon>Bacteria</taxon>
        <taxon>Bacillati</taxon>
        <taxon>Actinomycetota</taxon>
        <taxon>Actinomycetes</taxon>
        <taxon>Micrococcales</taxon>
        <taxon>Micrococcaceae</taxon>
        <taxon>Nesterenkonia</taxon>
    </lineage>
</organism>
<dbReference type="Proteomes" id="UP000460157">
    <property type="component" value="Unassembled WGS sequence"/>
</dbReference>
<proteinExistence type="predicted"/>
<evidence type="ECO:0000313" key="2">
    <source>
        <dbReference type="Proteomes" id="UP000460157"/>
    </source>
</evidence>
<dbReference type="InterPro" id="IPR026286">
    <property type="entry name" value="MaiA/AMDase"/>
</dbReference>
<dbReference type="Pfam" id="PF17645">
    <property type="entry name" value="Amdase"/>
    <property type="match status" value="1"/>
</dbReference>
<keyword evidence="2" id="KW-1185">Reference proteome</keyword>
<gene>
    <name evidence="1" type="ORF">GNZ21_04515</name>
</gene>
<dbReference type="EMBL" id="WRPM01000031">
    <property type="protein sequence ID" value="MVT25631.1"/>
    <property type="molecule type" value="Genomic_DNA"/>
</dbReference>
<comment type="caution">
    <text evidence="1">The sequence shown here is derived from an EMBL/GenBank/DDBJ whole genome shotgun (WGS) entry which is preliminary data.</text>
</comment>
<dbReference type="GO" id="GO:0016853">
    <property type="term" value="F:isomerase activity"/>
    <property type="evidence" value="ECO:0007669"/>
    <property type="project" value="UniProtKB-KW"/>
</dbReference>
<accession>A0A7K1UHR1</accession>
<sequence length="254" mass="27047">MTITVGILYPGHAAEDDYPAFEQRLKNDDAPPPVQLPVTITTIGVDEHTPEALLETGSHHRLAEGTARMLAQHRVDSVMWACTSGSFVYGWEGAHEQARKLAEEAGLPASSTSLAFARAVEALGVRKLAVAASYPDELAGHFREFLRAGGSEVVNFAAHGVFTAEAVGRMGAEEIIAMLRAVDVPEAEAMLVPDTAMHSLGWVEEFESALGKPVLTANQVTVWEGMRIAGAECPQLPGLGRLLSGIRHSAARSG</sequence>
<dbReference type="InterPro" id="IPR053714">
    <property type="entry name" value="Iso_Racemase_Enz_sf"/>
</dbReference>
<dbReference type="OrthoDB" id="4537983at2"/>
<dbReference type="AlphaFoldDB" id="A0A7K1UHR1"/>
<dbReference type="PANTHER" id="PTHR40267:SF1">
    <property type="entry name" value="BLR3294 PROTEIN"/>
    <property type="match status" value="1"/>
</dbReference>
<dbReference type="PANTHER" id="PTHR40267">
    <property type="entry name" value="BLR3294 PROTEIN"/>
    <property type="match status" value="1"/>
</dbReference>
<evidence type="ECO:0000313" key="1">
    <source>
        <dbReference type="EMBL" id="MVT25631.1"/>
    </source>
</evidence>